<feature type="domain" description="Acyl-CoA oxidase C-terminal" evidence="6">
    <location>
        <begin position="443"/>
        <end position="585"/>
    </location>
</feature>
<dbReference type="Proteomes" id="UP001496720">
    <property type="component" value="Unassembled WGS sequence"/>
</dbReference>
<keyword evidence="4" id="KW-0274">FAD</keyword>
<accession>A0ABV1T6J4</accession>
<dbReference type="InterPro" id="IPR036250">
    <property type="entry name" value="AcylCo_DH-like_C"/>
</dbReference>
<evidence type="ECO:0000256" key="4">
    <source>
        <dbReference type="ARBA" id="ARBA00022827"/>
    </source>
</evidence>
<evidence type="ECO:0000313" key="9">
    <source>
        <dbReference type="Proteomes" id="UP001496720"/>
    </source>
</evidence>
<evidence type="ECO:0000259" key="6">
    <source>
        <dbReference type="Pfam" id="PF01756"/>
    </source>
</evidence>
<dbReference type="SUPFAM" id="SSF56645">
    <property type="entry name" value="Acyl-CoA dehydrogenase NM domain-like"/>
    <property type="match status" value="1"/>
</dbReference>
<organism evidence="8 9">
    <name type="scientific">Streptomyces violaceorubidus</name>
    <dbReference type="NCBI Taxonomy" id="284042"/>
    <lineage>
        <taxon>Bacteria</taxon>
        <taxon>Bacillati</taxon>
        <taxon>Actinomycetota</taxon>
        <taxon>Actinomycetes</taxon>
        <taxon>Kitasatosporales</taxon>
        <taxon>Streptomycetaceae</taxon>
        <taxon>Streptomyces</taxon>
    </lineage>
</organism>
<dbReference type="PANTHER" id="PTHR10909:SF382">
    <property type="entry name" value="ACYL-COENZYME A OXIDASE"/>
    <property type="match status" value="1"/>
</dbReference>
<dbReference type="InterPro" id="IPR046373">
    <property type="entry name" value="Acyl-CoA_Oxase/DH_mid-dom_sf"/>
</dbReference>
<evidence type="ECO:0000256" key="3">
    <source>
        <dbReference type="ARBA" id="ARBA00022630"/>
    </source>
</evidence>
<keyword evidence="3" id="KW-0285">Flavoprotein</keyword>
<dbReference type="InterPro" id="IPR009100">
    <property type="entry name" value="AcylCoA_DH/oxidase_NM_dom_sf"/>
</dbReference>
<dbReference type="SUPFAM" id="SSF47203">
    <property type="entry name" value="Acyl-CoA dehydrogenase C-terminal domain-like"/>
    <property type="match status" value="2"/>
</dbReference>
<evidence type="ECO:0000259" key="7">
    <source>
        <dbReference type="Pfam" id="PF22924"/>
    </source>
</evidence>
<feature type="domain" description="Acyl-CoA oxidase C-alpha1" evidence="7">
    <location>
        <begin position="271"/>
        <end position="420"/>
    </location>
</feature>
<comment type="similarity">
    <text evidence="2">Belongs to the acyl-CoA oxidase family.</text>
</comment>
<reference evidence="8 9" key="1">
    <citation type="submission" date="2024-06" db="EMBL/GenBank/DDBJ databases">
        <title>The Natural Products Discovery Center: Release of the First 8490 Sequenced Strains for Exploring Actinobacteria Biosynthetic Diversity.</title>
        <authorList>
            <person name="Kalkreuter E."/>
            <person name="Kautsar S.A."/>
            <person name="Yang D."/>
            <person name="Bader C.D."/>
            <person name="Teijaro C.N."/>
            <person name="Fluegel L."/>
            <person name="Davis C.M."/>
            <person name="Simpson J.R."/>
            <person name="Lauterbach L."/>
            <person name="Steele A.D."/>
            <person name="Gui C."/>
            <person name="Meng S."/>
            <person name="Li G."/>
            <person name="Viehrig K."/>
            <person name="Ye F."/>
            <person name="Su P."/>
            <person name="Kiefer A.F."/>
            <person name="Nichols A."/>
            <person name="Cepeda A.J."/>
            <person name="Yan W."/>
            <person name="Fan B."/>
            <person name="Jiang Y."/>
            <person name="Adhikari A."/>
            <person name="Zheng C.-J."/>
            <person name="Schuster L."/>
            <person name="Cowan T.M."/>
            <person name="Smanski M.J."/>
            <person name="Chevrette M.G."/>
            <person name="De Carvalho L.P.S."/>
            <person name="Shen B."/>
        </authorList>
    </citation>
    <scope>NUCLEOTIDE SEQUENCE [LARGE SCALE GENOMIC DNA]</scope>
    <source>
        <strain evidence="8 9">NPDC001615</strain>
    </source>
</reference>
<keyword evidence="9" id="KW-1185">Reference proteome</keyword>
<dbReference type="Gene3D" id="2.40.110.10">
    <property type="entry name" value="Butyryl-CoA Dehydrogenase, subunit A, domain 2"/>
    <property type="match status" value="1"/>
</dbReference>
<proteinExistence type="inferred from homology"/>
<name>A0ABV1T6J4_9ACTN</name>
<dbReference type="RefSeq" id="WP_352150488.1">
    <property type="nucleotide sequence ID" value="NZ_JBEOZY010000063.1"/>
</dbReference>
<dbReference type="Pfam" id="PF01756">
    <property type="entry name" value="ACOX"/>
    <property type="match status" value="1"/>
</dbReference>
<sequence>MPNTLTEILYDGRFDAHYRRTQEVFADPEFKTPDGLSMPERALNSYAMLRHSAARLGKSSDLVRDPRSLLAFYEWAGTHAPDLLPLISGHYNLTTGLLLDLGGANPELQPLLDDLDTAEAVGVLLINEFGCGSNVAFLETTATYDHAARCFLLDTPRPEARKFMPNVGAPVPRVTVVAARLVVDGVDRGVFPFVTRLRDSEGRLAEGVTVWPMPDKPFFPMDNAVTGFHGARVPFSGWLSAGVADIDDNGVFAYRPGSGPRDAFRHTSSQFTFGRVALSCAAVAQARAAVLLFARYVQTREIQAFHGHRRPMLEFRNVRRSLFSALASTYASTFLANTMKRTLCDKADLSAPETQLAGIVAKSYLVPAAHDVLRETRARCGAHAMFSVNRIADYLGLCEGTLTAEGDIQVMRLTAGRQLIGKRDYAPVRPAVPATEPGDDESAYLAFFQSAEADSYHRATAVMGSPLGSGNTFDRWNRCIPYAMRLTDTHARRLAYESFLAAVSDAPAGDAREALRLTARLFALDHLIEYAALFLAEGRLTASAHDRLEDDHAALCERLTPYLPLLVDAFAVDETVLAAPLTATDRVAAWADISETVAPTWSEAS</sequence>
<dbReference type="InterPro" id="IPR055060">
    <property type="entry name" value="ACOX_C_alpha1"/>
</dbReference>
<dbReference type="EMBL" id="JBEOZY010000063">
    <property type="protein sequence ID" value="MER6169309.1"/>
    <property type="molecule type" value="Genomic_DNA"/>
</dbReference>
<comment type="caution">
    <text evidence="8">The sequence shown here is derived from an EMBL/GenBank/DDBJ whole genome shotgun (WGS) entry which is preliminary data.</text>
</comment>
<dbReference type="InterPro" id="IPR002655">
    <property type="entry name" value="Acyl-CoA_oxidase_C"/>
</dbReference>
<dbReference type="InterPro" id="IPR012258">
    <property type="entry name" value="Acyl-CoA_oxidase"/>
</dbReference>
<evidence type="ECO:0000256" key="5">
    <source>
        <dbReference type="ARBA" id="ARBA00023002"/>
    </source>
</evidence>
<dbReference type="Gene3D" id="1.20.140.10">
    <property type="entry name" value="Butyryl-CoA Dehydrogenase, subunit A, domain 3"/>
    <property type="match status" value="2"/>
</dbReference>
<evidence type="ECO:0000256" key="1">
    <source>
        <dbReference type="ARBA" id="ARBA00001974"/>
    </source>
</evidence>
<dbReference type="Pfam" id="PF22924">
    <property type="entry name" value="ACOX_C_alpha1"/>
    <property type="match status" value="1"/>
</dbReference>
<keyword evidence="5" id="KW-0560">Oxidoreductase</keyword>
<comment type="cofactor">
    <cofactor evidence="1">
        <name>FAD</name>
        <dbReference type="ChEBI" id="CHEBI:57692"/>
    </cofactor>
</comment>
<evidence type="ECO:0000256" key="2">
    <source>
        <dbReference type="ARBA" id="ARBA00006288"/>
    </source>
</evidence>
<evidence type="ECO:0000313" key="8">
    <source>
        <dbReference type="EMBL" id="MER6169309.1"/>
    </source>
</evidence>
<protein>
    <submittedName>
        <fullName evidence="8">Acyl-CoA dehydrogenase</fullName>
    </submittedName>
</protein>
<gene>
    <name evidence="8" type="ORF">ABT188_32990</name>
</gene>
<dbReference type="PANTHER" id="PTHR10909">
    <property type="entry name" value="ELECTRON TRANSPORT OXIDOREDUCTASE"/>
    <property type="match status" value="1"/>
</dbReference>